<evidence type="ECO:0000256" key="1">
    <source>
        <dbReference type="SAM" id="MobiDB-lite"/>
    </source>
</evidence>
<dbReference type="EMBL" id="JAINUG010000006">
    <property type="protein sequence ID" value="KAJ8416365.1"/>
    <property type="molecule type" value="Genomic_DNA"/>
</dbReference>
<name>A0AAD7T8M3_9TELE</name>
<accession>A0AAD7T8M3</accession>
<organism evidence="2 3">
    <name type="scientific">Aldrovandia affinis</name>
    <dbReference type="NCBI Taxonomy" id="143900"/>
    <lineage>
        <taxon>Eukaryota</taxon>
        <taxon>Metazoa</taxon>
        <taxon>Chordata</taxon>
        <taxon>Craniata</taxon>
        <taxon>Vertebrata</taxon>
        <taxon>Euteleostomi</taxon>
        <taxon>Actinopterygii</taxon>
        <taxon>Neopterygii</taxon>
        <taxon>Teleostei</taxon>
        <taxon>Notacanthiformes</taxon>
        <taxon>Halosauridae</taxon>
        <taxon>Aldrovandia</taxon>
    </lineage>
</organism>
<gene>
    <name evidence="2" type="ORF">AAFF_G00356530</name>
</gene>
<protein>
    <submittedName>
        <fullName evidence="2">Uncharacterized protein</fullName>
    </submittedName>
</protein>
<comment type="caution">
    <text evidence="2">The sequence shown here is derived from an EMBL/GenBank/DDBJ whole genome shotgun (WGS) entry which is preliminary data.</text>
</comment>
<evidence type="ECO:0000313" key="3">
    <source>
        <dbReference type="Proteomes" id="UP001221898"/>
    </source>
</evidence>
<dbReference type="AlphaFoldDB" id="A0AAD7T8M3"/>
<reference evidence="2" key="1">
    <citation type="journal article" date="2023" name="Science">
        <title>Genome structures resolve the early diversification of teleost fishes.</title>
        <authorList>
            <person name="Parey E."/>
            <person name="Louis A."/>
            <person name="Montfort J."/>
            <person name="Bouchez O."/>
            <person name="Roques C."/>
            <person name="Iampietro C."/>
            <person name="Lluch J."/>
            <person name="Castinel A."/>
            <person name="Donnadieu C."/>
            <person name="Desvignes T."/>
            <person name="Floi Bucao C."/>
            <person name="Jouanno E."/>
            <person name="Wen M."/>
            <person name="Mejri S."/>
            <person name="Dirks R."/>
            <person name="Jansen H."/>
            <person name="Henkel C."/>
            <person name="Chen W.J."/>
            <person name="Zahm M."/>
            <person name="Cabau C."/>
            <person name="Klopp C."/>
            <person name="Thompson A.W."/>
            <person name="Robinson-Rechavi M."/>
            <person name="Braasch I."/>
            <person name="Lecointre G."/>
            <person name="Bobe J."/>
            <person name="Postlethwait J.H."/>
            <person name="Berthelot C."/>
            <person name="Roest Crollius H."/>
            <person name="Guiguen Y."/>
        </authorList>
    </citation>
    <scope>NUCLEOTIDE SEQUENCE</scope>
    <source>
        <strain evidence="2">NC1722</strain>
    </source>
</reference>
<evidence type="ECO:0000313" key="2">
    <source>
        <dbReference type="EMBL" id="KAJ8416365.1"/>
    </source>
</evidence>
<proteinExistence type="predicted"/>
<feature type="region of interest" description="Disordered" evidence="1">
    <location>
        <begin position="47"/>
        <end position="66"/>
    </location>
</feature>
<dbReference type="Proteomes" id="UP001221898">
    <property type="component" value="Unassembled WGS sequence"/>
</dbReference>
<sequence length="86" mass="10071">MVAYMELVGEDRRQRERRLEGVLLRGGGKHPILFTWWRKASLAVSSKRTESRTNRSRNKPGEERGHCRTYTAGRRAWMCFGFEVLS</sequence>
<keyword evidence="3" id="KW-1185">Reference proteome</keyword>